<evidence type="ECO:0000313" key="1">
    <source>
        <dbReference type="EMBL" id="NNV22677.1"/>
    </source>
</evidence>
<evidence type="ECO:0000313" key="2">
    <source>
        <dbReference type="Proteomes" id="UP000526233"/>
    </source>
</evidence>
<organism evidence="1 2">
    <name type="scientific">Brucella pseudogrignonensis</name>
    <dbReference type="NCBI Taxonomy" id="419475"/>
    <lineage>
        <taxon>Bacteria</taxon>
        <taxon>Pseudomonadati</taxon>
        <taxon>Pseudomonadota</taxon>
        <taxon>Alphaproteobacteria</taxon>
        <taxon>Hyphomicrobiales</taxon>
        <taxon>Brucellaceae</taxon>
        <taxon>Brucella/Ochrobactrum group</taxon>
        <taxon>Brucella</taxon>
    </lineage>
</organism>
<dbReference type="RefSeq" id="WP_171380190.1">
    <property type="nucleotide sequence ID" value="NZ_PKQI01000003.1"/>
</dbReference>
<name>A0A7Y3WYR3_9HYPH</name>
<accession>A0A7Y3WYR3</accession>
<reference evidence="1 2" key="1">
    <citation type="submission" date="2018-11" db="EMBL/GenBank/DDBJ databases">
        <title>Genome sequencing and analysis.</title>
        <authorList>
            <person name="Huang Y.-T."/>
        </authorList>
    </citation>
    <scope>NUCLEOTIDE SEQUENCE [LARGE SCALE GENOMIC DNA]</scope>
    <source>
        <strain evidence="1 2">SHIN</strain>
    </source>
</reference>
<protein>
    <submittedName>
        <fullName evidence="1">Uncharacterized protein</fullName>
    </submittedName>
</protein>
<proteinExistence type="predicted"/>
<sequence>MLSDTVVQWRTVLMPLVEQTQAPELFLTLRLIELEVRHMEMTIEYLTGRPHAPLNDQLLSFPAINENQEEIINAL</sequence>
<dbReference type="AlphaFoldDB" id="A0A7Y3WYR3"/>
<dbReference type="EMBL" id="PKQI01000003">
    <property type="protein sequence ID" value="NNV22677.1"/>
    <property type="molecule type" value="Genomic_DNA"/>
</dbReference>
<comment type="caution">
    <text evidence="1">The sequence shown here is derived from an EMBL/GenBank/DDBJ whole genome shotgun (WGS) entry which is preliminary data.</text>
</comment>
<dbReference type="Proteomes" id="UP000526233">
    <property type="component" value="Unassembled WGS sequence"/>
</dbReference>
<gene>
    <name evidence="1" type="ORF">EHE22_19895</name>
</gene>